<dbReference type="EMBL" id="CABFNP030001178">
    <property type="protein sequence ID" value="CAI6091543.1"/>
    <property type="molecule type" value="Genomic_DNA"/>
</dbReference>
<dbReference type="EMBL" id="CABFNP030001175">
    <property type="protein sequence ID" value="CAI6091520.1"/>
    <property type="molecule type" value="Genomic_DNA"/>
</dbReference>
<accession>A0AA35M7F4</accession>
<evidence type="ECO:0000313" key="2">
    <source>
        <dbReference type="EMBL" id="CAI6091526.1"/>
    </source>
</evidence>
<evidence type="ECO:0000313" key="4">
    <source>
        <dbReference type="EMBL" id="CAI6091543.1"/>
    </source>
</evidence>
<dbReference type="AlphaFoldDB" id="A0AA35M7F4"/>
<evidence type="ECO:0000313" key="1">
    <source>
        <dbReference type="EMBL" id="CAI6091520.1"/>
    </source>
</evidence>
<dbReference type="EMBL" id="CABFNP030001176">
    <property type="protein sequence ID" value="CAI6091526.1"/>
    <property type="molecule type" value="Genomic_DNA"/>
</dbReference>
<name>A0AA35M7F4_9HYPO</name>
<keyword evidence="5" id="KW-1185">Reference proteome</keyword>
<proteinExistence type="predicted"/>
<evidence type="ECO:0000313" key="3">
    <source>
        <dbReference type="EMBL" id="CAI6091536.1"/>
    </source>
</evidence>
<evidence type="ECO:0000313" key="5">
    <source>
        <dbReference type="Proteomes" id="UP001160390"/>
    </source>
</evidence>
<organism evidence="1 5">
    <name type="scientific">Clonostachys chloroleuca</name>
    <dbReference type="NCBI Taxonomy" id="1926264"/>
    <lineage>
        <taxon>Eukaryota</taxon>
        <taxon>Fungi</taxon>
        <taxon>Dikarya</taxon>
        <taxon>Ascomycota</taxon>
        <taxon>Pezizomycotina</taxon>
        <taxon>Sordariomycetes</taxon>
        <taxon>Hypocreomycetidae</taxon>
        <taxon>Hypocreales</taxon>
        <taxon>Bionectriaceae</taxon>
        <taxon>Clonostachys</taxon>
    </lineage>
</organism>
<sequence>MKLAKEGLGQRGDTCIADKDIQEPVICGDVKNNRLNTGTGGNIQLNDTDGNQRVITKYRQPSIIWYEELLERSLAHSKPMPLCAPEINSQYDEEINMNVPIDFDSIV</sequence>
<reference evidence="1" key="1">
    <citation type="submission" date="2023-01" db="EMBL/GenBank/DDBJ databases">
        <authorList>
            <person name="Piombo E."/>
        </authorList>
    </citation>
    <scope>NUCLEOTIDE SEQUENCE</scope>
</reference>
<comment type="caution">
    <text evidence="1">The sequence shown here is derived from an EMBL/GenBank/DDBJ whole genome shotgun (WGS) entry which is preliminary data.</text>
</comment>
<dbReference type="EMBL" id="CABFNP030001177">
    <property type="protein sequence ID" value="CAI6091536.1"/>
    <property type="molecule type" value="Genomic_DNA"/>
</dbReference>
<protein>
    <submittedName>
        <fullName evidence="1">Uncharacterized protein</fullName>
    </submittedName>
</protein>
<gene>
    <name evidence="3" type="ORF">CCHLO57077_00018164</name>
    <name evidence="1" type="ORF">CCHLO57077_00018778</name>
    <name evidence="2" type="ORF">CCHLO57077_00019126</name>
    <name evidence="4" type="ORF">CCHLO57077_00019459</name>
</gene>
<dbReference type="Proteomes" id="UP001160390">
    <property type="component" value="Unassembled WGS sequence"/>
</dbReference>